<organism evidence="3">
    <name type="scientific">Cucumis sativus</name>
    <name type="common">Cucumber</name>
    <dbReference type="NCBI Taxonomy" id="3659"/>
    <lineage>
        <taxon>Eukaryota</taxon>
        <taxon>Viridiplantae</taxon>
        <taxon>Streptophyta</taxon>
        <taxon>Embryophyta</taxon>
        <taxon>Tracheophyta</taxon>
        <taxon>Spermatophyta</taxon>
        <taxon>Magnoliopsida</taxon>
        <taxon>eudicotyledons</taxon>
        <taxon>Gunneridae</taxon>
        <taxon>Pentapetalae</taxon>
        <taxon>rosids</taxon>
        <taxon>fabids</taxon>
        <taxon>Cucurbitales</taxon>
        <taxon>Cucurbitaceae</taxon>
        <taxon>Benincaseae</taxon>
        <taxon>Cucumis</taxon>
    </lineage>
</organism>
<feature type="chain" id="PRO_5002626945" evidence="2">
    <location>
        <begin position="23"/>
        <end position="87"/>
    </location>
</feature>
<keyword evidence="2" id="KW-0732">Signal</keyword>
<dbReference type="AlphaFoldDB" id="A0MCW3"/>
<feature type="signal peptide" evidence="2">
    <location>
        <begin position="1"/>
        <end position="22"/>
    </location>
</feature>
<accession>A0MCW3</accession>
<evidence type="ECO:0000256" key="1">
    <source>
        <dbReference type="SAM" id="MobiDB-lite"/>
    </source>
</evidence>
<dbReference type="EMBL" id="DQ482461">
    <property type="protein sequence ID" value="ABF19725.1"/>
    <property type="molecule type" value="mRNA"/>
</dbReference>
<protein>
    <submittedName>
        <fullName evidence="3">Pathogen induced 4 protein</fullName>
    </submittedName>
</protein>
<evidence type="ECO:0000256" key="2">
    <source>
        <dbReference type="SAM" id="SignalP"/>
    </source>
</evidence>
<gene>
    <name evidence="3" type="primary">pi4</name>
</gene>
<feature type="region of interest" description="Disordered" evidence="1">
    <location>
        <begin position="58"/>
        <end position="87"/>
    </location>
</feature>
<name>A0MCW3_CUCSA</name>
<evidence type="ECO:0000313" key="3">
    <source>
        <dbReference type="EMBL" id="ABF19725.1"/>
    </source>
</evidence>
<sequence>MSHKHLVILLLGVILLSTQVIARPYYLSENHHRLTPSATVPSAVGESLQKLPPWLKKIFPKKPPKSTCHLHRRRDPPRRRLKPPSSN</sequence>
<proteinExistence type="evidence at transcript level"/>
<reference evidence="3" key="1">
    <citation type="journal article" date="2006" name="Plant Sci.">
        <title>A novel cucumber gene associated with systemic acquired resistance.</title>
        <authorList>
            <person name="Phuntumart V."/>
            <person name="Marro P."/>
            <person name="Metraux J.-P."/>
            <person name="Sticher L."/>
        </authorList>
    </citation>
    <scope>NUCLEOTIDE SEQUENCE</scope>
</reference>